<gene>
    <name evidence="2" type="ORF">RsY01_1867</name>
</gene>
<sequence length="237" mass="27698">MTLIALIVMILVIGSPIVFMSFISLELRARLSTKEYLVIIFILFLLIINLIGAFYYYDNLYNDTGGDFQGITIWLDVLLIISFIISQIVVISKNSKDKEDVQQLDFKKVFIFSIAFLSLITFANVRGIQEHQKSEMWGIIYHEKEIVKMVTDKYPDIKKLEFEKLKYVPTNPFMSEPKISLIVTFTDNTIKKIKFNPKNFEYTDDVEELLKHNINTNITKDIEVRYSDEKVKKVKIK</sequence>
<dbReference type="RefSeq" id="WP_094785271.1">
    <property type="nucleotide sequence ID" value="NZ_BEDT01000005.1"/>
</dbReference>
<comment type="caution">
    <text evidence="2">The sequence shown here is derived from an EMBL/GenBank/DDBJ whole genome shotgun (WGS) entry which is preliminary data.</text>
</comment>
<dbReference type="Proteomes" id="UP000218689">
    <property type="component" value="Unassembled WGS sequence"/>
</dbReference>
<protein>
    <submittedName>
        <fullName evidence="2">Uncharacterized protein</fullName>
    </submittedName>
</protein>
<feature type="transmembrane region" description="Helical" evidence="1">
    <location>
        <begin position="37"/>
        <end position="56"/>
    </location>
</feature>
<dbReference type="EMBL" id="BEDT01000005">
    <property type="protein sequence ID" value="GAX48252.1"/>
    <property type="molecule type" value="Genomic_DNA"/>
</dbReference>
<name>A0A224XEC6_9LACT</name>
<feature type="transmembrane region" description="Helical" evidence="1">
    <location>
        <begin position="6"/>
        <end position="25"/>
    </location>
</feature>
<reference evidence="3" key="1">
    <citation type="submission" date="2017-08" db="EMBL/GenBank/DDBJ databases">
        <title>Draft genome sequence of Lactococcus sp. strain Rs-Y01, isolated from the gut of the lower termite Reticulitermes speratus.</title>
        <authorList>
            <person name="Ohkuma M."/>
            <person name="Yuki M."/>
        </authorList>
    </citation>
    <scope>NUCLEOTIDE SEQUENCE [LARGE SCALE GENOMIC DNA]</scope>
    <source>
        <strain evidence="3">Rs-Y01</strain>
    </source>
</reference>
<keyword evidence="1" id="KW-0472">Membrane</keyword>
<evidence type="ECO:0000313" key="3">
    <source>
        <dbReference type="Proteomes" id="UP000218689"/>
    </source>
</evidence>
<proteinExistence type="predicted"/>
<keyword evidence="1" id="KW-1133">Transmembrane helix</keyword>
<feature type="transmembrane region" description="Helical" evidence="1">
    <location>
        <begin position="109"/>
        <end position="128"/>
    </location>
</feature>
<organism evidence="2 3">
    <name type="scientific">Pseudolactococcus reticulitermitis</name>
    <dbReference type="NCBI Taxonomy" id="2025039"/>
    <lineage>
        <taxon>Bacteria</taxon>
        <taxon>Bacillati</taxon>
        <taxon>Bacillota</taxon>
        <taxon>Bacilli</taxon>
        <taxon>Lactobacillales</taxon>
        <taxon>Streptococcaceae</taxon>
        <taxon>Pseudolactococcus</taxon>
    </lineage>
</organism>
<keyword evidence="1" id="KW-0812">Transmembrane</keyword>
<evidence type="ECO:0000256" key="1">
    <source>
        <dbReference type="SAM" id="Phobius"/>
    </source>
</evidence>
<evidence type="ECO:0000313" key="2">
    <source>
        <dbReference type="EMBL" id="GAX48252.1"/>
    </source>
</evidence>
<accession>A0A224XEC6</accession>
<dbReference type="AlphaFoldDB" id="A0A224XEC6"/>
<keyword evidence="3" id="KW-1185">Reference proteome</keyword>
<feature type="transmembrane region" description="Helical" evidence="1">
    <location>
        <begin position="68"/>
        <end position="89"/>
    </location>
</feature>